<feature type="transmembrane region" description="Helical" evidence="1">
    <location>
        <begin position="85"/>
        <end position="106"/>
    </location>
</feature>
<dbReference type="InParanoid" id="A0A0C3DVR6"/>
<dbReference type="Pfam" id="PF20152">
    <property type="entry name" value="DUF6534"/>
    <property type="match status" value="1"/>
</dbReference>
<organism evidence="3 4">
    <name type="scientific">Scleroderma citrinum Foug A</name>
    <dbReference type="NCBI Taxonomy" id="1036808"/>
    <lineage>
        <taxon>Eukaryota</taxon>
        <taxon>Fungi</taxon>
        <taxon>Dikarya</taxon>
        <taxon>Basidiomycota</taxon>
        <taxon>Agaricomycotina</taxon>
        <taxon>Agaricomycetes</taxon>
        <taxon>Agaricomycetidae</taxon>
        <taxon>Boletales</taxon>
        <taxon>Sclerodermatineae</taxon>
        <taxon>Sclerodermataceae</taxon>
        <taxon>Scleroderma</taxon>
    </lineage>
</organism>
<evidence type="ECO:0000259" key="2">
    <source>
        <dbReference type="Pfam" id="PF20152"/>
    </source>
</evidence>
<evidence type="ECO:0000313" key="4">
    <source>
        <dbReference type="Proteomes" id="UP000053989"/>
    </source>
</evidence>
<proteinExistence type="predicted"/>
<dbReference type="OrthoDB" id="2671071at2759"/>
<reference evidence="3 4" key="1">
    <citation type="submission" date="2014-04" db="EMBL/GenBank/DDBJ databases">
        <authorList>
            <consortium name="DOE Joint Genome Institute"/>
            <person name="Kuo A."/>
            <person name="Kohler A."/>
            <person name="Nagy L.G."/>
            <person name="Floudas D."/>
            <person name="Copeland A."/>
            <person name="Barry K.W."/>
            <person name="Cichocki N."/>
            <person name="Veneault-Fourrey C."/>
            <person name="LaButti K."/>
            <person name="Lindquist E.A."/>
            <person name="Lipzen A."/>
            <person name="Lundell T."/>
            <person name="Morin E."/>
            <person name="Murat C."/>
            <person name="Sun H."/>
            <person name="Tunlid A."/>
            <person name="Henrissat B."/>
            <person name="Grigoriev I.V."/>
            <person name="Hibbett D.S."/>
            <person name="Martin F."/>
            <person name="Nordberg H.P."/>
            <person name="Cantor M.N."/>
            <person name="Hua S.X."/>
        </authorList>
    </citation>
    <scope>NUCLEOTIDE SEQUENCE [LARGE SCALE GENOMIC DNA]</scope>
    <source>
        <strain evidence="3 4">Foug A</strain>
    </source>
</reference>
<keyword evidence="1" id="KW-1133">Transmembrane helix</keyword>
<dbReference type="Proteomes" id="UP000053989">
    <property type="component" value="Unassembled WGS sequence"/>
</dbReference>
<dbReference type="PANTHER" id="PTHR40465">
    <property type="entry name" value="CHROMOSOME 1, WHOLE GENOME SHOTGUN SEQUENCE"/>
    <property type="match status" value="1"/>
</dbReference>
<keyword evidence="4" id="KW-1185">Reference proteome</keyword>
<dbReference type="AlphaFoldDB" id="A0A0C3DVR6"/>
<sequence length="139" mass="15574">MGFHYSTWEPFKDHIYLPLTVSMGLAALEDTLMALVLAYYLHDKRAQGSMQMVTRLLAYIIGTGALTSLIAIMELVAILASPNTLLFLSFVLIYAKIYTNSALLSLNLRQYHRNVLHEVVLSDRGMTPNNSTTWMTASC</sequence>
<feature type="transmembrane region" description="Helical" evidence="1">
    <location>
        <begin position="15"/>
        <end position="41"/>
    </location>
</feature>
<evidence type="ECO:0000313" key="3">
    <source>
        <dbReference type="EMBL" id="KIM64660.1"/>
    </source>
</evidence>
<dbReference type="InterPro" id="IPR045339">
    <property type="entry name" value="DUF6534"/>
</dbReference>
<dbReference type="PANTHER" id="PTHR40465:SF1">
    <property type="entry name" value="DUF6534 DOMAIN-CONTAINING PROTEIN"/>
    <property type="match status" value="1"/>
</dbReference>
<evidence type="ECO:0000256" key="1">
    <source>
        <dbReference type="SAM" id="Phobius"/>
    </source>
</evidence>
<dbReference type="HOGENOM" id="CLU_2074519_0_0_1"/>
<keyword evidence="1" id="KW-0812">Transmembrane</keyword>
<name>A0A0C3DVR6_9AGAM</name>
<keyword evidence="1" id="KW-0472">Membrane</keyword>
<accession>A0A0C3DVR6</accession>
<feature type="domain" description="DUF6534" evidence="2">
    <location>
        <begin position="27"/>
        <end position="111"/>
    </location>
</feature>
<reference evidence="4" key="2">
    <citation type="submission" date="2015-01" db="EMBL/GenBank/DDBJ databases">
        <title>Evolutionary Origins and Diversification of the Mycorrhizal Mutualists.</title>
        <authorList>
            <consortium name="DOE Joint Genome Institute"/>
            <consortium name="Mycorrhizal Genomics Consortium"/>
            <person name="Kohler A."/>
            <person name="Kuo A."/>
            <person name="Nagy L.G."/>
            <person name="Floudas D."/>
            <person name="Copeland A."/>
            <person name="Barry K.W."/>
            <person name="Cichocki N."/>
            <person name="Veneault-Fourrey C."/>
            <person name="LaButti K."/>
            <person name="Lindquist E.A."/>
            <person name="Lipzen A."/>
            <person name="Lundell T."/>
            <person name="Morin E."/>
            <person name="Murat C."/>
            <person name="Riley R."/>
            <person name="Ohm R."/>
            <person name="Sun H."/>
            <person name="Tunlid A."/>
            <person name="Henrissat B."/>
            <person name="Grigoriev I.V."/>
            <person name="Hibbett D.S."/>
            <person name="Martin F."/>
        </authorList>
    </citation>
    <scope>NUCLEOTIDE SEQUENCE [LARGE SCALE GENOMIC DNA]</scope>
    <source>
        <strain evidence="4">Foug A</strain>
    </source>
</reference>
<dbReference type="EMBL" id="KN822027">
    <property type="protein sequence ID" value="KIM64660.1"/>
    <property type="molecule type" value="Genomic_DNA"/>
</dbReference>
<gene>
    <name evidence="3" type="ORF">SCLCIDRAFT_1213166</name>
</gene>
<feature type="transmembrane region" description="Helical" evidence="1">
    <location>
        <begin position="53"/>
        <end position="79"/>
    </location>
</feature>
<protein>
    <recommendedName>
        <fullName evidence="2">DUF6534 domain-containing protein</fullName>
    </recommendedName>
</protein>